<dbReference type="Proteomes" id="UP000824200">
    <property type="component" value="Unassembled WGS sequence"/>
</dbReference>
<evidence type="ECO:0000313" key="1">
    <source>
        <dbReference type="EMBL" id="HIR66382.1"/>
    </source>
</evidence>
<reference evidence="1" key="2">
    <citation type="journal article" date="2021" name="PeerJ">
        <title>Extensive microbial diversity within the chicken gut microbiome revealed by metagenomics and culture.</title>
        <authorList>
            <person name="Gilroy R."/>
            <person name="Ravi A."/>
            <person name="Getino M."/>
            <person name="Pursley I."/>
            <person name="Horton D.L."/>
            <person name="Alikhan N.F."/>
            <person name="Baker D."/>
            <person name="Gharbi K."/>
            <person name="Hall N."/>
            <person name="Watson M."/>
            <person name="Adriaenssens E.M."/>
            <person name="Foster-Nyarko E."/>
            <person name="Jarju S."/>
            <person name="Secka A."/>
            <person name="Antonio M."/>
            <person name="Oren A."/>
            <person name="Chaudhuri R.R."/>
            <person name="La Ragione R."/>
            <person name="Hildebrand F."/>
            <person name="Pallen M.J."/>
        </authorList>
    </citation>
    <scope>NUCLEOTIDE SEQUENCE</scope>
    <source>
        <strain evidence="1">CHK121-14286</strain>
    </source>
</reference>
<name>A0A9D1J8X8_9BACT</name>
<sequence length="222" mass="25223">MKLAHFDLDSVLELVPGKVNVLVVEDEQLFWNYCNQLYSQINGGEGGFCLSDKEENLSFSQNCFFVWDYFSLPVNDKKTVGKLYKSLQEIAQNSFPQEYDALCTAFATFFSKLNSLSDCAITYNVETGVANLFKAFDVALEGADSLLESLCLFLQSKAHFFGTKCFFMCNLKTVLSKQQLAQLYREAELWGICLFLLENTVKEKLPHETLTIIDRDLCEILA</sequence>
<dbReference type="InterPro" id="IPR038600">
    <property type="entry name" value="Csn2_sf"/>
</dbReference>
<proteinExistence type="predicted"/>
<reference evidence="1" key="1">
    <citation type="submission" date="2020-10" db="EMBL/GenBank/DDBJ databases">
        <authorList>
            <person name="Gilroy R."/>
        </authorList>
    </citation>
    <scope>NUCLEOTIDE SEQUENCE</scope>
    <source>
        <strain evidence="1">CHK121-14286</strain>
    </source>
</reference>
<accession>A0A9D1J8X8</accession>
<evidence type="ECO:0000313" key="2">
    <source>
        <dbReference type="Proteomes" id="UP000824200"/>
    </source>
</evidence>
<comment type="caution">
    <text evidence="1">The sequence shown here is derived from an EMBL/GenBank/DDBJ whole genome shotgun (WGS) entry which is preliminary data.</text>
</comment>
<dbReference type="InterPro" id="IPR010146">
    <property type="entry name" value="CRISPR-assoc_prot_Csn2-typ"/>
</dbReference>
<gene>
    <name evidence="1" type="primary">csn2</name>
    <name evidence="1" type="ORF">IAC95_05835</name>
</gene>
<dbReference type="Pfam" id="PF09711">
    <property type="entry name" value="Cas_Csn2"/>
    <property type="match status" value="1"/>
</dbReference>
<dbReference type="Gene3D" id="3.40.50.11940">
    <property type="match status" value="2"/>
</dbReference>
<protein>
    <submittedName>
        <fullName evidence="1">Type II-A CRISPR-associated protein Csn2</fullName>
    </submittedName>
</protein>
<dbReference type="AlphaFoldDB" id="A0A9D1J8X8"/>
<dbReference type="EMBL" id="DVHL01000046">
    <property type="protein sequence ID" value="HIR66382.1"/>
    <property type="molecule type" value="Genomic_DNA"/>
</dbReference>
<dbReference type="NCBIfam" id="TIGR01866">
    <property type="entry name" value="cas_Csn2"/>
    <property type="match status" value="1"/>
</dbReference>
<organism evidence="1 2">
    <name type="scientific">Candidatus Fimimonas gallinarum</name>
    <dbReference type="NCBI Taxonomy" id="2840821"/>
    <lineage>
        <taxon>Bacteria</taxon>
        <taxon>Pseudomonadati</taxon>
        <taxon>Myxococcota</taxon>
        <taxon>Myxococcia</taxon>
        <taxon>Myxococcales</taxon>
        <taxon>Cystobacterineae</taxon>
        <taxon>Myxococcaceae</taxon>
        <taxon>Myxococcaceae incertae sedis</taxon>
        <taxon>Candidatus Fimimonas</taxon>
    </lineage>
</organism>